<keyword evidence="6 17" id="KW-0963">Cytoplasm</keyword>
<dbReference type="eggNOG" id="COG0812">
    <property type="taxonomic scope" value="Bacteria"/>
</dbReference>
<evidence type="ECO:0000256" key="4">
    <source>
        <dbReference type="ARBA" id="ARBA00004752"/>
    </source>
</evidence>
<keyword evidence="14 17" id="KW-0131">Cell cycle</keyword>
<evidence type="ECO:0000256" key="1">
    <source>
        <dbReference type="ARBA" id="ARBA00001974"/>
    </source>
</evidence>
<comment type="cofactor">
    <cofactor evidence="1 17">
        <name>FAD</name>
        <dbReference type="ChEBI" id="CHEBI:57692"/>
    </cofactor>
</comment>
<gene>
    <name evidence="17" type="primary">murB</name>
    <name evidence="19" type="ORF">HMPREF9233_01248</name>
</gene>
<dbReference type="InterPro" id="IPR011601">
    <property type="entry name" value="MurB_C"/>
</dbReference>
<organism evidence="19 20">
    <name type="scientific">Actinobaculum massiliense ACS-171-V-Col2</name>
    <dbReference type="NCBI Taxonomy" id="883066"/>
    <lineage>
        <taxon>Bacteria</taxon>
        <taxon>Bacillati</taxon>
        <taxon>Actinomycetota</taxon>
        <taxon>Actinomycetes</taxon>
        <taxon>Actinomycetales</taxon>
        <taxon>Actinomycetaceae</taxon>
        <taxon>Actinobaculum</taxon>
    </lineage>
</organism>
<keyword evidence="10 17" id="KW-0521">NADP</keyword>
<keyword evidence="11 17" id="KW-0133">Cell shape</keyword>
<dbReference type="Pfam" id="PF01565">
    <property type="entry name" value="FAD_binding_4"/>
    <property type="match status" value="1"/>
</dbReference>
<comment type="pathway">
    <text evidence="4 17">Cell wall biogenesis; peptidoglycan biosynthesis.</text>
</comment>
<keyword evidence="13 17" id="KW-0560">Oxidoreductase</keyword>
<comment type="similarity">
    <text evidence="5 17">Belongs to the MurB family.</text>
</comment>
<dbReference type="Gene3D" id="3.30.43.10">
    <property type="entry name" value="Uridine Diphospho-n-acetylenolpyruvylglucosamine Reductase, domain 2"/>
    <property type="match status" value="1"/>
</dbReference>
<protein>
    <recommendedName>
        <fullName evidence="17">UDP-N-acetylenolpyruvoylglucosamine reductase</fullName>
        <ecNumber evidence="17">1.3.1.98</ecNumber>
    </recommendedName>
    <alternativeName>
        <fullName evidence="17">UDP-N-acetylmuramate dehydrogenase</fullName>
    </alternativeName>
</protein>
<feature type="domain" description="FAD-binding PCMH-type" evidence="18">
    <location>
        <begin position="40"/>
        <end position="218"/>
    </location>
</feature>
<dbReference type="NCBIfam" id="NF010478">
    <property type="entry name" value="PRK13903.1"/>
    <property type="match status" value="1"/>
</dbReference>
<dbReference type="GO" id="GO:0071949">
    <property type="term" value="F:FAD binding"/>
    <property type="evidence" value="ECO:0007669"/>
    <property type="project" value="InterPro"/>
</dbReference>
<dbReference type="GO" id="GO:0051301">
    <property type="term" value="P:cell division"/>
    <property type="evidence" value="ECO:0007669"/>
    <property type="project" value="UniProtKB-KW"/>
</dbReference>
<evidence type="ECO:0000256" key="6">
    <source>
        <dbReference type="ARBA" id="ARBA00022490"/>
    </source>
</evidence>
<reference evidence="19 20" key="1">
    <citation type="submission" date="2012-09" db="EMBL/GenBank/DDBJ databases">
        <title>The Genome Sequence of Actinobaculum massiliae ACS-171-V-COL2.</title>
        <authorList>
            <consortium name="The Broad Institute Genome Sequencing Platform"/>
            <person name="Earl A."/>
            <person name="Ward D."/>
            <person name="Feldgarden M."/>
            <person name="Gevers D."/>
            <person name="Saerens B."/>
            <person name="Vaneechoutte M."/>
            <person name="Walker B."/>
            <person name="Young S.K."/>
            <person name="Zeng Q."/>
            <person name="Gargeya S."/>
            <person name="Fitzgerald M."/>
            <person name="Haas B."/>
            <person name="Abouelleil A."/>
            <person name="Alvarado L."/>
            <person name="Arachchi H.M."/>
            <person name="Berlin A."/>
            <person name="Chapman S.B."/>
            <person name="Goldberg J."/>
            <person name="Griggs A."/>
            <person name="Gujja S."/>
            <person name="Hansen M."/>
            <person name="Howarth C."/>
            <person name="Imamovic A."/>
            <person name="Larimer J."/>
            <person name="McCowen C."/>
            <person name="Montmayeur A."/>
            <person name="Murphy C."/>
            <person name="Neiman D."/>
            <person name="Pearson M."/>
            <person name="Priest M."/>
            <person name="Roberts A."/>
            <person name="Saif S."/>
            <person name="Shea T."/>
            <person name="Sisk P."/>
            <person name="Sykes S."/>
            <person name="Wortman J."/>
            <person name="Nusbaum C."/>
            <person name="Birren B."/>
        </authorList>
    </citation>
    <scope>NUCLEOTIDE SEQUENCE [LARGE SCALE GENOMIC DNA]</scope>
    <source>
        <strain evidence="20">ACS-171-V-Col2</strain>
    </source>
</reference>
<dbReference type="InterPro" id="IPR036635">
    <property type="entry name" value="MurB_C_sf"/>
</dbReference>
<dbReference type="InterPro" id="IPR036318">
    <property type="entry name" value="FAD-bd_PCMH-like_sf"/>
</dbReference>
<dbReference type="AlphaFoldDB" id="K9EC08"/>
<dbReference type="SUPFAM" id="SSF56194">
    <property type="entry name" value="Uridine diphospho-N-Acetylenolpyruvylglucosamine reductase, MurB, C-terminal domain"/>
    <property type="match status" value="1"/>
</dbReference>
<accession>K9EC08</accession>
<evidence type="ECO:0000256" key="10">
    <source>
        <dbReference type="ARBA" id="ARBA00022857"/>
    </source>
</evidence>
<evidence type="ECO:0000256" key="11">
    <source>
        <dbReference type="ARBA" id="ARBA00022960"/>
    </source>
</evidence>
<dbReference type="HAMAP" id="MF_00037">
    <property type="entry name" value="MurB"/>
    <property type="match status" value="1"/>
</dbReference>
<evidence type="ECO:0000256" key="16">
    <source>
        <dbReference type="ARBA" id="ARBA00048914"/>
    </source>
</evidence>
<dbReference type="PROSITE" id="PS51387">
    <property type="entry name" value="FAD_PCMH"/>
    <property type="match status" value="1"/>
</dbReference>
<evidence type="ECO:0000259" key="18">
    <source>
        <dbReference type="PROSITE" id="PS51387"/>
    </source>
</evidence>
<dbReference type="Gene3D" id="3.90.78.10">
    <property type="entry name" value="UDP-N-acetylenolpyruvoylglucosamine reductase, C-terminal domain"/>
    <property type="match status" value="1"/>
</dbReference>
<dbReference type="EMBL" id="AGWL01000007">
    <property type="protein sequence ID" value="EKU94794.1"/>
    <property type="molecule type" value="Genomic_DNA"/>
</dbReference>
<dbReference type="GO" id="GO:0005829">
    <property type="term" value="C:cytosol"/>
    <property type="evidence" value="ECO:0007669"/>
    <property type="project" value="TreeGrafter"/>
</dbReference>
<evidence type="ECO:0000256" key="14">
    <source>
        <dbReference type="ARBA" id="ARBA00023306"/>
    </source>
</evidence>
<dbReference type="EC" id="1.3.1.98" evidence="17"/>
<dbReference type="PANTHER" id="PTHR21071">
    <property type="entry name" value="UDP-N-ACETYLENOLPYRUVOYLGLUCOSAMINE REDUCTASE"/>
    <property type="match status" value="1"/>
</dbReference>
<evidence type="ECO:0000313" key="20">
    <source>
        <dbReference type="Proteomes" id="UP000009888"/>
    </source>
</evidence>
<dbReference type="GO" id="GO:0008360">
    <property type="term" value="P:regulation of cell shape"/>
    <property type="evidence" value="ECO:0007669"/>
    <property type="project" value="UniProtKB-KW"/>
</dbReference>
<dbReference type="GO" id="GO:0071555">
    <property type="term" value="P:cell wall organization"/>
    <property type="evidence" value="ECO:0007669"/>
    <property type="project" value="UniProtKB-KW"/>
</dbReference>
<sequence>MTCAIPEKSHDDGAPVLPPVQSHRIHPGATTLAELTTIGVGGAFNELVEAHSEAELVEAIRENDAQGVPVLVLGGGSNILADDASFDGVVVRDMRSGVRPKDASYCGGASFTVEGGTPWDEFVVHAIENQWIGVEALSGIPGTVGAAPVQNIGAYGQEVASVIASVRVYDRKRQETYTLFAADLKFGYRSSLLKETIGEWGASPRYIVLEVEFQTGISSLSEPIRYAQLAAVLGVELGERVPTRRVREAVIEVRKSKGMVLDDADRDTFSLGSFFTNPILTTAQAEGLPADAPRYEVRDAQKATFNSGAPVVEGIVKTSAAWLIDHAGFHRGYGDGPATLSTKHTLALTNRGEARSGDIRALAREIQNGVKERFGVWLVPEPVVLGEALA</sequence>
<keyword evidence="8 17" id="KW-0285">Flavoprotein</keyword>
<dbReference type="InterPro" id="IPR003170">
    <property type="entry name" value="MurB"/>
</dbReference>
<dbReference type="InterPro" id="IPR016167">
    <property type="entry name" value="FAD-bd_PCMH_sub1"/>
</dbReference>
<dbReference type="UniPathway" id="UPA00219"/>
<evidence type="ECO:0000256" key="12">
    <source>
        <dbReference type="ARBA" id="ARBA00022984"/>
    </source>
</evidence>
<dbReference type="Pfam" id="PF02873">
    <property type="entry name" value="MurB_C"/>
    <property type="match status" value="1"/>
</dbReference>
<dbReference type="GO" id="GO:0009252">
    <property type="term" value="P:peptidoglycan biosynthetic process"/>
    <property type="evidence" value="ECO:0007669"/>
    <property type="project" value="UniProtKB-UniRule"/>
</dbReference>
<comment type="caution">
    <text evidence="19">The sequence shown here is derived from an EMBL/GenBank/DDBJ whole genome shotgun (WGS) entry which is preliminary data.</text>
</comment>
<keyword evidence="9 17" id="KW-0274">FAD</keyword>
<feature type="active site" description="Proton donor" evidence="17">
    <location>
        <position position="273"/>
    </location>
</feature>
<evidence type="ECO:0000313" key="19">
    <source>
        <dbReference type="EMBL" id="EKU94794.1"/>
    </source>
</evidence>
<feature type="active site" evidence="17">
    <location>
        <position position="189"/>
    </location>
</feature>
<dbReference type="STRING" id="202789.GCA_001457435_00864"/>
<dbReference type="Gene3D" id="3.30.465.10">
    <property type="match status" value="1"/>
</dbReference>
<dbReference type="SUPFAM" id="SSF56176">
    <property type="entry name" value="FAD-binding/transporter-associated domain-like"/>
    <property type="match status" value="1"/>
</dbReference>
<evidence type="ECO:0000256" key="13">
    <source>
        <dbReference type="ARBA" id="ARBA00023002"/>
    </source>
</evidence>
<dbReference type="InterPro" id="IPR006094">
    <property type="entry name" value="Oxid_FAD_bind_N"/>
</dbReference>
<dbReference type="InterPro" id="IPR016166">
    <property type="entry name" value="FAD-bd_PCMH"/>
</dbReference>
<dbReference type="Proteomes" id="UP000009888">
    <property type="component" value="Unassembled WGS sequence"/>
</dbReference>
<evidence type="ECO:0000256" key="2">
    <source>
        <dbReference type="ARBA" id="ARBA00003921"/>
    </source>
</evidence>
<evidence type="ECO:0000256" key="17">
    <source>
        <dbReference type="HAMAP-Rule" id="MF_00037"/>
    </source>
</evidence>
<dbReference type="GO" id="GO:0008762">
    <property type="term" value="F:UDP-N-acetylmuramate dehydrogenase activity"/>
    <property type="evidence" value="ECO:0007669"/>
    <property type="project" value="UniProtKB-UniRule"/>
</dbReference>
<evidence type="ECO:0000256" key="9">
    <source>
        <dbReference type="ARBA" id="ARBA00022827"/>
    </source>
</evidence>
<keyword evidence="12 17" id="KW-0573">Peptidoglycan synthesis</keyword>
<comment type="catalytic activity">
    <reaction evidence="16 17">
        <text>UDP-N-acetyl-alpha-D-muramate + NADP(+) = UDP-N-acetyl-3-O-(1-carboxyvinyl)-alpha-D-glucosamine + NADPH + H(+)</text>
        <dbReference type="Rhea" id="RHEA:12248"/>
        <dbReference type="ChEBI" id="CHEBI:15378"/>
        <dbReference type="ChEBI" id="CHEBI:57783"/>
        <dbReference type="ChEBI" id="CHEBI:58349"/>
        <dbReference type="ChEBI" id="CHEBI:68483"/>
        <dbReference type="ChEBI" id="CHEBI:70757"/>
        <dbReference type="EC" id="1.3.1.98"/>
    </reaction>
</comment>
<evidence type="ECO:0000256" key="7">
    <source>
        <dbReference type="ARBA" id="ARBA00022618"/>
    </source>
</evidence>
<evidence type="ECO:0000256" key="15">
    <source>
        <dbReference type="ARBA" id="ARBA00023316"/>
    </source>
</evidence>
<dbReference type="HOGENOM" id="CLU_035304_0_1_11"/>
<comment type="function">
    <text evidence="2 17">Cell wall formation.</text>
</comment>
<proteinExistence type="inferred from homology"/>
<dbReference type="PATRIC" id="fig|883066.3.peg.1307"/>
<evidence type="ECO:0000256" key="5">
    <source>
        <dbReference type="ARBA" id="ARBA00010485"/>
    </source>
</evidence>
<evidence type="ECO:0000256" key="3">
    <source>
        <dbReference type="ARBA" id="ARBA00004496"/>
    </source>
</evidence>
<dbReference type="RefSeq" id="WP_007001454.1">
    <property type="nucleotide sequence ID" value="NZ_JH992955.1"/>
</dbReference>
<evidence type="ECO:0000256" key="8">
    <source>
        <dbReference type="ARBA" id="ARBA00022630"/>
    </source>
</evidence>
<feature type="active site" evidence="17">
    <location>
        <position position="381"/>
    </location>
</feature>
<keyword evidence="7 17" id="KW-0132">Cell division</keyword>
<dbReference type="PANTHER" id="PTHR21071:SF4">
    <property type="entry name" value="UDP-N-ACETYLENOLPYRUVOYLGLUCOSAMINE REDUCTASE"/>
    <property type="match status" value="1"/>
</dbReference>
<keyword evidence="15 17" id="KW-0961">Cell wall biogenesis/degradation</keyword>
<comment type="subcellular location">
    <subcellularLocation>
        <location evidence="3 17">Cytoplasm</location>
    </subcellularLocation>
</comment>
<name>K9EC08_9ACTO</name>
<keyword evidence="20" id="KW-1185">Reference proteome</keyword>
<dbReference type="InterPro" id="IPR016169">
    <property type="entry name" value="FAD-bd_PCMH_sub2"/>
</dbReference>
<dbReference type="NCBIfam" id="TIGR00179">
    <property type="entry name" value="murB"/>
    <property type="match status" value="1"/>
</dbReference>